<feature type="compositionally biased region" description="Basic residues" evidence="1">
    <location>
        <begin position="97"/>
        <end position="106"/>
    </location>
</feature>
<reference evidence="2" key="2">
    <citation type="submission" date="2020-11" db="EMBL/GenBank/DDBJ databases">
        <authorList>
            <person name="McCartney M.A."/>
            <person name="Auch B."/>
            <person name="Kono T."/>
            <person name="Mallez S."/>
            <person name="Becker A."/>
            <person name="Gohl D.M."/>
            <person name="Silverstein K.A.T."/>
            <person name="Koren S."/>
            <person name="Bechman K.B."/>
            <person name="Herman A."/>
            <person name="Abrahante J.E."/>
            <person name="Garbe J."/>
        </authorList>
    </citation>
    <scope>NUCLEOTIDE SEQUENCE</scope>
    <source>
        <strain evidence="2">Duluth1</strain>
        <tissue evidence="2">Whole animal</tissue>
    </source>
</reference>
<name>A0A9D4G5L8_DREPO</name>
<reference evidence="2" key="1">
    <citation type="journal article" date="2019" name="bioRxiv">
        <title>The Genome of the Zebra Mussel, Dreissena polymorpha: A Resource for Invasive Species Research.</title>
        <authorList>
            <person name="McCartney M.A."/>
            <person name="Auch B."/>
            <person name="Kono T."/>
            <person name="Mallez S."/>
            <person name="Zhang Y."/>
            <person name="Obille A."/>
            <person name="Becker A."/>
            <person name="Abrahante J.E."/>
            <person name="Garbe J."/>
            <person name="Badalamenti J.P."/>
            <person name="Herman A."/>
            <person name="Mangelson H."/>
            <person name="Liachko I."/>
            <person name="Sullivan S."/>
            <person name="Sone E.D."/>
            <person name="Koren S."/>
            <person name="Silverstein K.A.T."/>
            <person name="Beckman K.B."/>
            <person name="Gohl D.M."/>
        </authorList>
    </citation>
    <scope>NUCLEOTIDE SEQUENCE</scope>
    <source>
        <strain evidence="2">Duluth1</strain>
        <tissue evidence="2">Whole animal</tissue>
    </source>
</reference>
<protein>
    <recommendedName>
        <fullName evidence="4">TNF family profile domain-containing protein</fullName>
    </recommendedName>
</protein>
<proteinExistence type="predicted"/>
<evidence type="ECO:0000313" key="3">
    <source>
        <dbReference type="Proteomes" id="UP000828390"/>
    </source>
</evidence>
<evidence type="ECO:0000256" key="1">
    <source>
        <dbReference type="SAM" id="MobiDB-lite"/>
    </source>
</evidence>
<evidence type="ECO:0008006" key="4">
    <source>
        <dbReference type="Google" id="ProtNLM"/>
    </source>
</evidence>
<dbReference type="AlphaFoldDB" id="A0A9D4G5L8"/>
<dbReference type="EMBL" id="JAIWYP010000006">
    <property type="protein sequence ID" value="KAH3810923.1"/>
    <property type="molecule type" value="Genomic_DNA"/>
</dbReference>
<organism evidence="2 3">
    <name type="scientific">Dreissena polymorpha</name>
    <name type="common">Zebra mussel</name>
    <name type="synonym">Mytilus polymorpha</name>
    <dbReference type="NCBI Taxonomy" id="45954"/>
    <lineage>
        <taxon>Eukaryota</taxon>
        <taxon>Metazoa</taxon>
        <taxon>Spiralia</taxon>
        <taxon>Lophotrochozoa</taxon>
        <taxon>Mollusca</taxon>
        <taxon>Bivalvia</taxon>
        <taxon>Autobranchia</taxon>
        <taxon>Heteroconchia</taxon>
        <taxon>Euheterodonta</taxon>
        <taxon>Imparidentia</taxon>
        <taxon>Neoheterodontei</taxon>
        <taxon>Myida</taxon>
        <taxon>Dreissenoidea</taxon>
        <taxon>Dreissenidae</taxon>
        <taxon>Dreissena</taxon>
    </lineage>
</organism>
<feature type="region of interest" description="Disordered" evidence="1">
    <location>
        <begin position="82"/>
        <end position="106"/>
    </location>
</feature>
<accession>A0A9D4G5L8</accession>
<keyword evidence="3" id="KW-1185">Reference proteome</keyword>
<comment type="caution">
    <text evidence="2">The sequence shown here is derived from an EMBL/GenBank/DDBJ whole genome shotgun (WGS) entry which is preliminary data.</text>
</comment>
<dbReference type="Proteomes" id="UP000828390">
    <property type="component" value="Unassembled WGS sequence"/>
</dbReference>
<evidence type="ECO:0000313" key="2">
    <source>
        <dbReference type="EMBL" id="KAH3810923.1"/>
    </source>
</evidence>
<sequence length="367" mass="42093">MQGSDHWNGRRQIRKLTSPIVQPFRRSLLVPECRHLNAARIVHLAPAVREVVRVQRDRIEDLMEVSHILLNEDTGLMPSFKTRSKLESQDQIQRSGTSRRARQKRHVPASPNFFFRGRSGVNPSTRVVIRHVKISKLRNAVVVMRLVNVSQHVKVVVRHIKVSQVSQFQEVVMRHVTVSQVVVRHVSQVSQVSQVSRVVMRHVEVSQVSQHLRGELCLTRSTNKQRTFTSYAAGVFLWETSSESFSDVNSFERAETNAGFVENVTVLAPGVYYVFATIVVHGRRPRNGELEQRYATQRPARKAPDKRTPSIRRWARCCTAGMLDVSFCTQDDRYACSRWQLCASMTLNEIQTFAFQYVCSIRSKTQT</sequence>
<gene>
    <name evidence="2" type="ORF">DPMN_139322</name>
</gene>